<evidence type="ECO:0000313" key="7">
    <source>
        <dbReference type="EMBL" id="OGG95898.1"/>
    </source>
</evidence>
<evidence type="ECO:0000256" key="2">
    <source>
        <dbReference type="ARBA" id="ARBA00022481"/>
    </source>
</evidence>
<dbReference type="InterPro" id="IPR045584">
    <property type="entry name" value="Pilin-like"/>
</dbReference>
<evidence type="ECO:0008006" key="9">
    <source>
        <dbReference type="Google" id="ProtNLM"/>
    </source>
</evidence>
<organism evidence="7 8">
    <name type="scientific">Candidatus Kuenenbacteria bacterium RBG_16_41_7</name>
    <dbReference type="NCBI Taxonomy" id="1798560"/>
    <lineage>
        <taxon>Bacteria</taxon>
        <taxon>Candidatus Kueneniibacteriota</taxon>
    </lineage>
</organism>
<dbReference type="GO" id="GO:0016020">
    <property type="term" value="C:membrane"/>
    <property type="evidence" value="ECO:0007669"/>
    <property type="project" value="UniProtKB-SubCell"/>
</dbReference>
<evidence type="ECO:0000256" key="4">
    <source>
        <dbReference type="ARBA" id="ARBA00022989"/>
    </source>
</evidence>
<dbReference type="InterPro" id="IPR012902">
    <property type="entry name" value="N_methyl_site"/>
</dbReference>
<dbReference type="GO" id="GO:0015627">
    <property type="term" value="C:type II protein secretion system complex"/>
    <property type="evidence" value="ECO:0007669"/>
    <property type="project" value="InterPro"/>
</dbReference>
<protein>
    <recommendedName>
        <fullName evidence="9">Type II secretion system protein GspG C-terminal domain-containing protein</fullName>
    </recommendedName>
</protein>
<dbReference type="PRINTS" id="PR00813">
    <property type="entry name" value="BCTERIALGSPG"/>
</dbReference>
<dbReference type="SUPFAM" id="SSF54523">
    <property type="entry name" value="Pili subunits"/>
    <property type="match status" value="1"/>
</dbReference>
<keyword evidence="4 6" id="KW-1133">Transmembrane helix</keyword>
<keyword evidence="2" id="KW-0488">Methylation</keyword>
<dbReference type="PANTHER" id="PTHR30093:SF44">
    <property type="entry name" value="TYPE II SECRETION SYSTEM CORE PROTEIN G"/>
    <property type="match status" value="1"/>
</dbReference>
<reference evidence="7 8" key="1">
    <citation type="journal article" date="2016" name="Nat. Commun.">
        <title>Thousands of microbial genomes shed light on interconnected biogeochemical processes in an aquifer system.</title>
        <authorList>
            <person name="Anantharaman K."/>
            <person name="Brown C.T."/>
            <person name="Hug L.A."/>
            <person name="Sharon I."/>
            <person name="Castelle C.J."/>
            <person name="Probst A.J."/>
            <person name="Thomas B.C."/>
            <person name="Singh A."/>
            <person name="Wilkins M.J."/>
            <person name="Karaoz U."/>
            <person name="Brodie E.L."/>
            <person name="Williams K.H."/>
            <person name="Hubbard S.S."/>
            <person name="Banfield J.F."/>
        </authorList>
    </citation>
    <scope>NUCLEOTIDE SEQUENCE [LARGE SCALE GENOMIC DNA]</scope>
</reference>
<gene>
    <name evidence="7" type="ORF">A2V95_00160</name>
</gene>
<dbReference type="GO" id="GO:0015628">
    <property type="term" value="P:protein secretion by the type II secretion system"/>
    <property type="evidence" value="ECO:0007669"/>
    <property type="project" value="InterPro"/>
</dbReference>
<keyword evidence="3 6" id="KW-0812">Transmembrane</keyword>
<dbReference type="AlphaFoldDB" id="A0A1F6GCS1"/>
<evidence type="ECO:0000256" key="3">
    <source>
        <dbReference type="ARBA" id="ARBA00022692"/>
    </source>
</evidence>
<sequence length="163" mass="18185">MLIKDQRGFTLIELLVVIAIFALMVNITMISLDRAKRESRDTKRMSDVNQLRSALQLYIMDKGTYPDGDGIALGSATRAVLDTRGWAASPPTMPVFMPTVPRDPKKINQPESPCTDVSTSPCDYGYTFLSADSYAMYFYLEGKVSDKDPGLYRVTKDSIVKIN</sequence>
<comment type="caution">
    <text evidence="7">The sequence shown here is derived from an EMBL/GenBank/DDBJ whole genome shotgun (WGS) entry which is preliminary data.</text>
</comment>
<accession>A0A1F6GCS1</accession>
<keyword evidence="5 6" id="KW-0472">Membrane</keyword>
<evidence type="ECO:0000313" key="8">
    <source>
        <dbReference type="Proteomes" id="UP000178149"/>
    </source>
</evidence>
<dbReference type="Pfam" id="PF07963">
    <property type="entry name" value="N_methyl"/>
    <property type="match status" value="1"/>
</dbReference>
<dbReference type="Proteomes" id="UP000178149">
    <property type="component" value="Unassembled WGS sequence"/>
</dbReference>
<evidence type="ECO:0000256" key="1">
    <source>
        <dbReference type="ARBA" id="ARBA00004167"/>
    </source>
</evidence>
<dbReference type="Gene3D" id="3.30.700.10">
    <property type="entry name" value="Glycoprotein, Type 4 Pilin"/>
    <property type="match status" value="1"/>
</dbReference>
<feature type="transmembrane region" description="Helical" evidence="6">
    <location>
        <begin position="12"/>
        <end position="32"/>
    </location>
</feature>
<dbReference type="InterPro" id="IPR000983">
    <property type="entry name" value="Bac_GSPG_pilin"/>
</dbReference>
<name>A0A1F6GCS1_9BACT</name>
<evidence type="ECO:0000256" key="5">
    <source>
        <dbReference type="ARBA" id="ARBA00023136"/>
    </source>
</evidence>
<dbReference type="PANTHER" id="PTHR30093">
    <property type="entry name" value="GENERAL SECRETION PATHWAY PROTEIN G"/>
    <property type="match status" value="1"/>
</dbReference>
<comment type="subcellular location">
    <subcellularLocation>
        <location evidence="1">Membrane</location>
        <topology evidence="1">Single-pass membrane protein</topology>
    </subcellularLocation>
</comment>
<evidence type="ECO:0000256" key="6">
    <source>
        <dbReference type="SAM" id="Phobius"/>
    </source>
</evidence>
<dbReference type="NCBIfam" id="TIGR02532">
    <property type="entry name" value="IV_pilin_GFxxxE"/>
    <property type="match status" value="1"/>
</dbReference>
<dbReference type="EMBL" id="MFMV01000013">
    <property type="protein sequence ID" value="OGG95898.1"/>
    <property type="molecule type" value="Genomic_DNA"/>
</dbReference>
<proteinExistence type="predicted"/>